<feature type="transmembrane region" description="Helical" evidence="1">
    <location>
        <begin position="6"/>
        <end position="23"/>
    </location>
</feature>
<keyword evidence="1" id="KW-1133">Transmembrane helix</keyword>
<comment type="caution">
    <text evidence="3">The sequence shown here is derived from an EMBL/GenBank/DDBJ whole genome shotgun (WGS) entry which is preliminary data.</text>
</comment>
<name>A0A844AP65_9RHOB</name>
<dbReference type="Gene3D" id="2.30.42.10">
    <property type="match status" value="1"/>
</dbReference>
<accession>A0A844AP65</accession>
<organism evidence="3 4">
    <name type="scientific">Tritonibacter aquimaris</name>
    <dbReference type="NCBI Taxonomy" id="2663379"/>
    <lineage>
        <taxon>Bacteria</taxon>
        <taxon>Pseudomonadati</taxon>
        <taxon>Pseudomonadota</taxon>
        <taxon>Alphaproteobacteria</taxon>
        <taxon>Rhodobacterales</taxon>
        <taxon>Paracoccaceae</taxon>
        <taxon>Tritonibacter</taxon>
    </lineage>
</organism>
<dbReference type="EMBL" id="WIXK01000001">
    <property type="protein sequence ID" value="MQY41147.1"/>
    <property type="molecule type" value="Genomic_DNA"/>
</dbReference>
<dbReference type="RefSeq" id="WP_153544082.1">
    <property type="nucleotide sequence ID" value="NZ_WIXK01000001.1"/>
</dbReference>
<dbReference type="SUPFAM" id="SSF50156">
    <property type="entry name" value="PDZ domain-like"/>
    <property type="match status" value="1"/>
</dbReference>
<protein>
    <submittedName>
        <fullName evidence="3">PDZ domain-containing protein</fullName>
    </submittedName>
</protein>
<sequence>MLLSIKIGLLAIIFVVTSGSFFNERFKKNPCLVAIAIGFSIVSTFYLGRSIYNDLIIDVAGSIGVPAQPSEDFIQIDGLSLFLDGDNVRVTGIAAGAAAGVSGLRAGDIITRVDNTPLHRPSDFITAERGAFARGQRSIEVHFLRDGRQRATLLTLRR</sequence>
<reference evidence="3 4" key="1">
    <citation type="submission" date="2019-10" db="EMBL/GenBank/DDBJ databases">
        <title>Epibacterium sp. nov., isolated from seawater.</title>
        <authorList>
            <person name="Zhang X."/>
            <person name="Li N."/>
        </authorList>
    </citation>
    <scope>NUCLEOTIDE SEQUENCE [LARGE SCALE GENOMIC DNA]</scope>
    <source>
        <strain evidence="3 4">SM1969</strain>
    </source>
</reference>
<dbReference type="Pfam" id="PF13180">
    <property type="entry name" value="PDZ_2"/>
    <property type="match status" value="1"/>
</dbReference>
<dbReference type="Proteomes" id="UP000436694">
    <property type="component" value="Unassembled WGS sequence"/>
</dbReference>
<dbReference type="InterPro" id="IPR001478">
    <property type="entry name" value="PDZ"/>
</dbReference>
<proteinExistence type="predicted"/>
<evidence type="ECO:0000313" key="3">
    <source>
        <dbReference type="EMBL" id="MQY41147.1"/>
    </source>
</evidence>
<keyword evidence="1" id="KW-0812">Transmembrane</keyword>
<dbReference type="AlphaFoldDB" id="A0A844AP65"/>
<evidence type="ECO:0000259" key="2">
    <source>
        <dbReference type="Pfam" id="PF13180"/>
    </source>
</evidence>
<feature type="transmembrane region" description="Helical" evidence="1">
    <location>
        <begin position="30"/>
        <end position="48"/>
    </location>
</feature>
<keyword evidence="1" id="KW-0472">Membrane</keyword>
<evidence type="ECO:0000256" key="1">
    <source>
        <dbReference type="SAM" id="Phobius"/>
    </source>
</evidence>
<keyword evidence="4" id="KW-1185">Reference proteome</keyword>
<dbReference type="InterPro" id="IPR036034">
    <property type="entry name" value="PDZ_sf"/>
</dbReference>
<evidence type="ECO:0000313" key="4">
    <source>
        <dbReference type="Proteomes" id="UP000436694"/>
    </source>
</evidence>
<gene>
    <name evidence="3" type="ORF">GG681_00685</name>
</gene>
<feature type="domain" description="PDZ" evidence="2">
    <location>
        <begin position="62"/>
        <end position="151"/>
    </location>
</feature>